<dbReference type="Gene3D" id="3.90.230.10">
    <property type="entry name" value="Creatinase/methionine aminopeptidase superfamily"/>
    <property type="match status" value="1"/>
</dbReference>
<keyword evidence="2" id="KW-0378">Hydrolase</keyword>
<keyword evidence="5" id="KW-0031">Aminopeptidase</keyword>
<dbReference type="PRINTS" id="PR00599">
    <property type="entry name" value="MAPEPTIDASE"/>
</dbReference>
<name>A0A8J6TYM6_9FIRM</name>
<dbReference type="GO" id="GO:0004177">
    <property type="term" value="F:aminopeptidase activity"/>
    <property type="evidence" value="ECO:0007669"/>
    <property type="project" value="UniProtKB-KW"/>
</dbReference>
<sequence length="356" mass="39744">MNRLQELSTRCFPGKADALIITAPVNRQYLLGFHSSAGTLVFLPEKWYFIIDFRYFEKAQQQVTGCELILQDKLYDQINEILSAHQVKTVGLEDDSVTLSELSVYRKRLQAEVVAGSGMSQQIAEMRLVKSAQEIEQVALAQKMSEQAFLEMLKVIRPGMTEKEVALELEYRMKKQGADGISFDTIAVAGKNSSLPHGEPGDYRLENGDFLTMDFGALVHGYHADMTRTIGIGEVSEKQKKVYHTVLEAQRLAFEQIRPGRVCSEIDSAAREYIDSCGYQGCFGHGLGHGVGLEIHEEPRFSPLCDAVLRDGMILSVEPGIYLPGEFGVRIEDLVVIEKDGFRNLNTSPKELICLS</sequence>
<dbReference type="Proteomes" id="UP000632659">
    <property type="component" value="Unassembled WGS sequence"/>
</dbReference>
<dbReference type="RefSeq" id="WP_187536231.1">
    <property type="nucleotide sequence ID" value="NZ_JACRTL010000001.1"/>
</dbReference>
<accession>A0A8J6TYM6</accession>
<evidence type="ECO:0000256" key="2">
    <source>
        <dbReference type="ARBA" id="ARBA00022801"/>
    </source>
</evidence>
<dbReference type="InterPro" id="IPR001714">
    <property type="entry name" value="Pept_M24_MAP"/>
</dbReference>
<dbReference type="GO" id="GO:0008235">
    <property type="term" value="F:metalloexopeptidase activity"/>
    <property type="evidence" value="ECO:0007669"/>
    <property type="project" value="UniProtKB-ARBA"/>
</dbReference>
<dbReference type="EMBL" id="JACRTL010000001">
    <property type="protein sequence ID" value="MBC8610122.1"/>
    <property type="molecule type" value="Genomic_DNA"/>
</dbReference>
<protein>
    <submittedName>
        <fullName evidence="5">Aminopeptidase P family protein</fullName>
    </submittedName>
</protein>
<feature type="domain" description="Creatinase N-terminal" evidence="4">
    <location>
        <begin position="3"/>
        <end position="129"/>
    </location>
</feature>
<evidence type="ECO:0000259" key="4">
    <source>
        <dbReference type="Pfam" id="PF01321"/>
    </source>
</evidence>
<dbReference type="InterPro" id="IPR000994">
    <property type="entry name" value="Pept_M24"/>
</dbReference>
<keyword evidence="1" id="KW-0479">Metal-binding</keyword>
<gene>
    <name evidence="5" type="ORF">H8702_03155</name>
</gene>
<reference evidence="5" key="1">
    <citation type="submission" date="2020-08" db="EMBL/GenBank/DDBJ databases">
        <title>Genome public.</title>
        <authorList>
            <person name="Liu C."/>
            <person name="Sun Q."/>
        </authorList>
    </citation>
    <scope>NUCLEOTIDE SEQUENCE</scope>
    <source>
        <strain evidence="5">NSJ-15</strain>
    </source>
</reference>
<dbReference type="InterPro" id="IPR000587">
    <property type="entry name" value="Creatinase_N"/>
</dbReference>
<comment type="caution">
    <text evidence="5">The sequence shown here is derived from an EMBL/GenBank/DDBJ whole genome shotgun (WGS) entry which is preliminary data.</text>
</comment>
<dbReference type="PANTHER" id="PTHR46112">
    <property type="entry name" value="AMINOPEPTIDASE"/>
    <property type="match status" value="1"/>
</dbReference>
<dbReference type="GO" id="GO:0046872">
    <property type="term" value="F:metal ion binding"/>
    <property type="evidence" value="ECO:0007669"/>
    <property type="project" value="UniProtKB-KW"/>
</dbReference>
<evidence type="ECO:0000313" key="5">
    <source>
        <dbReference type="EMBL" id="MBC8610122.1"/>
    </source>
</evidence>
<organism evidence="5 6">
    <name type="scientific">Massiliimalia timonensis</name>
    <dbReference type="NCBI Taxonomy" id="1987501"/>
    <lineage>
        <taxon>Bacteria</taxon>
        <taxon>Bacillati</taxon>
        <taxon>Bacillota</taxon>
        <taxon>Clostridia</taxon>
        <taxon>Eubacteriales</taxon>
        <taxon>Oscillospiraceae</taxon>
        <taxon>Massiliimalia</taxon>
    </lineage>
</organism>
<dbReference type="InterPro" id="IPR029149">
    <property type="entry name" value="Creatin/AminoP/Spt16_N"/>
</dbReference>
<dbReference type="CDD" id="cd01092">
    <property type="entry name" value="APP-like"/>
    <property type="match status" value="1"/>
</dbReference>
<dbReference type="SUPFAM" id="SSF55920">
    <property type="entry name" value="Creatinase/aminopeptidase"/>
    <property type="match status" value="1"/>
</dbReference>
<feature type="domain" description="Peptidase M24" evidence="3">
    <location>
        <begin position="139"/>
        <end position="338"/>
    </location>
</feature>
<dbReference type="Pfam" id="PF01321">
    <property type="entry name" value="Creatinase_N"/>
    <property type="match status" value="1"/>
</dbReference>
<dbReference type="InterPro" id="IPR050659">
    <property type="entry name" value="Peptidase_M24B"/>
</dbReference>
<dbReference type="InterPro" id="IPR036005">
    <property type="entry name" value="Creatinase/aminopeptidase-like"/>
</dbReference>
<evidence type="ECO:0000259" key="3">
    <source>
        <dbReference type="Pfam" id="PF00557"/>
    </source>
</evidence>
<keyword evidence="5" id="KW-0645">Protease</keyword>
<dbReference type="PANTHER" id="PTHR46112:SF3">
    <property type="entry name" value="AMINOPEPTIDASE YPDF"/>
    <property type="match status" value="1"/>
</dbReference>
<dbReference type="PROSITE" id="PS00491">
    <property type="entry name" value="PROLINE_PEPTIDASE"/>
    <property type="match status" value="1"/>
</dbReference>
<dbReference type="AlphaFoldDB" id="A0A8J6TYM6"/>
<dbReference type="SUPFAM" id="SSF53092">
    <property type="entry name" value="Creatinase/prolidase N-terminal domain"/>
    <property type="match status" value="1"/>
</dbReference>
<keyword evidence="6" id="KW-1185">Reference proteome</keyword>
<proteinExistence type="predicted"/>
<evidence type="ECO:0000256" key="1">
    <source>
        <dbReference type="ARBA" id="ARBA00022723"/>
    </source>
</evidence>
<evidence type="ECO:0000313" key="6">
    <source>
        <dbReference type="Proteomes" id="UP000632659"/>
    </source>
</evidence>
<dbReference type="Pfam" id="PF00557">
    <property type="entry name" value="Peptidase_M24"/>
    <property type="match status" value="1"/>
</dbReference>
<dbReference type="InterPro" id="IPR001131">
    <property type="entry name" value="Peptidase_M24B_aminopep-P_CS"/>
</dbReference>
<dbReference type="Gene3D" id="3.40.350.10">
    <property type="entry name" value="Creatinase/prolidase N-terminal domain"/>
    <property type="match status" value="1"/>
</dbReference>